<keyword evidence="4" id="KW-1185">Reference proteome</keyword>
<dbReference type="Gene3D" id="3.40.50.1360">
    <property type="match status" value="1"/>
</dbReference>
<dbReference type="CDD" id="cd01399">
    <property type="entry name" value="GlcN6P_deaminase"/>
    <property type="match status" value="1"/>
</dbReference>
<name>A0A6P2CQJ8_9BACT</name>
<dbReference type="GO" id="GO:0006046">
    <property type="term" value="P:N-acetylglucosamine catabolic process"/>
    <property type="evidence" value="ECO:0007669"/>
    <property type="project" value="UniProtKB-UniRule"/>
</dbReference>
<accession>A0A6P2CQJ8</accession>
<dbReference type="AlphaFoldDB" id="A0A6P2CQJ8"/>
<dbReference type="RefSeq" id="WP_162665927.1">
    <property type="nucleotide sequence ID" value="NZ_LR593886.1"/>
</dbReference>
<dbReference type="NCBIfam" id="NF002557">
    <property type="entry name" value="PRK02122.1"/>
    <property type="match status" value="1"/>
</dbReference>
<feature type="domain" description="Glucosamine/galactosamine-6-phosphate isomerase" evidence="2">
    <location>
        <begin position="20"/>
        <end position="244"/>
    </location>
</feature>
<dbReference type="SUPFAM" id="SSF100950">
    <property type="entry name" value="NagB/RpiA/CoA transferase-like"/>
    <property type="match status" value="1"/>
</dbReference>
<dbReference type="InterPro" id="IPR037171">
    <property type="entry name" value="NagB/RpiA_transferase-like"/>
</dbReference>
<evidence type="ECO:0000256" key="1">
    <source>
        <dbReference type="NCBIfam" id="TIGR00502"/>
    </source>
</evidence>
<dbReference type="InterPro" id="IPR003737">
    <property type="entry name" value="GlcNAc_PI_deacetylase-related"/>
</dbReference>
<evidence type="ECO:0000259" key="2">
    <source>
        <dbReference type="Pfam" id="PF01182"/>
    </source>
</evidence>
<evidence type="ECO:0000313" key="3">
    <source>
        <dbReference type="EMBL" id="VTR90847.1"/>
    </source>
</evidence>
<dbReference type="KEGG" id="gms:SOIL9_68670"/>
<dbReference type="InterPro" id="IPR052960">
    <property type="entry name" value="GlcN6P_deaminase-like"/>
</dbReference>
<dbReference type="NCBIfam" id="TIGR00502">
    <property type="entry name" value="nagB"/>
    <property type="match status" value="1"/>
</dbReference>
<protein>
    <recommendedName>
        <fullName evidence="1">Glucosamine-6-phosphate deaminase</fullName>
        <ecNumber evidence="1">3.5.99.6</ecNumber>
    </recommendedName>
</protein>
<reference evidence="3 4" key="1">
    <citation type="submission" date="2019-05" db="EMBL/GenBank/DDBJ databases">
        <authorList>
            <consortium name="Science for Life Laboratories"/>
        </authorList>
    </citation>
    <scope>NUCLEOTIDE SEQUENCE [LARGE SCALE GENOMIC DNA]</scope>
    <source>
        <strain evidence="3">Soil9</strain>
    </source>
</reference>
<evidence type="ECO:0000313" key="4">
    <source>
        <dbReference type="Proteomes" id="UP000464178"/>
    </source>
</evidence>
<dbReference type="InterPro" id="IPR006148">
    <property type="entry name" value="Glc/Gal-6P_isomerase"/>
</dbReference>
<dbReference type="InterPro" id="IPR004547">
    <property type="entry name" value="Glucosamine6P_isomerase"/>
</dbReference>
<proteinExistence type="predicted"/>
<dbReference type="Proteomes" id="UP000464178">
    <property type="component" value="Chromosome"/>
</dbReference>
<dbReference type="Pfam" id="PF02585">
    <property type="entry name" value="PIG-L"/>
    <property type="match status" value="1"/>
</dbReference>
<dbReference type="SUPFAM" id="SSF102588">
    <property type="entry name" value="LmbE-like"/>
    <property type="match status" value="1"/>
</dbReference>
<dbReference type="Gene3D" id="3.40.50.10320">
    <property type="entry name" value="LmbE-like"/>
    <property type="match status" value="1"/>
</dbReference>
<organism evidence="3 4">
    <name type="scientific">Gemmata massiliana</name>
    <dbReference type="NCBI Taxonomy" id="1210884"/>
    <lineage>
        <taxon>Bacteria</taxon>
        <taxon>Pseudomonadati</taxon>
        <taxon>Planctomycetota</taxon>
        <taxon>Planctomycetia</taxon>
        <taxon>Gemmatales</taxon>
        <taxon>Gemmataceae</taxon>
        <taxon>Gemmata</taxon>
    </lineage>
</organism>
<sequence length="644" mass="72135">MTAPQTLPHTRTRTVKFPTAANAAKYVAKEIDKLVRARNAAGKPTVLGLATGSTPVGLYRELIRMHKEEGLDLSRVVTFNLDEYYPMPKESQHSYFRWMHETLFGHVNIKWENIHIPDGTLKPEEVDAACADYEEKIKSFGGIDIQILGIGRTGHIAFNEPGSPQNSRTRLVTLDSITRRDAADGFFGEKNVPHHALTMGVASILEARRIFLMAFGEHKAGIVYKALEQAPTEAISASFLQDHKDATFVLDEAAAGELTAIKRPWEVGPCQWAPELVRKAVVTLALTVKKGLQKLNDDDFRDHHLYELLREKGPAEEIGEAIFLDRMETIKPYPAGRVAPAASVDGDTRLGRRKGDIQTPKTVLVFSPHPDDDVISMGGTIIRLVEQGHKVHIAYMTSGNVAVFDHDARRFVDFVDEFVQSFGSAAEQSSAGTIKERVYQFLDAKKPGELDSPDVLKVKAVIRTTEARAGALACGIPPEQLEFMNLRFYHTGAKTKNPIHPQDIEDIVELLKRLNPHQVYVAGELSDPHGTHRVCAEAIYSATRRVRAEGVNPDVWLYKGAWEEWEPHEIEMAVPLSPEVLERKKQAIFRHQSQKDKAMFPGGTDRREFWQRAEQRNVSTAHTYDALGLPEYYALEAFVKWKDG</sequence>
<gene>
    <name evidence="3" type="ORF">SOIL9_68670</name>
</gene>
<dbReference type="EMBL" id="LR593886">
    <property type="protein sequence ID" value="VTR90847.1"/>
    <property type="molecule type" value="Genomic_DNA"/>
</dbReference>
<dbReference type="PANTHER" id="PTHR42892">
    <property type="entry name" value="GLUCOSAMINE-6-PHOSPHATE DEAMINASE-LIKE PROTEIN BT_0258-RELATED"/>
    <property type="match status" value="1"/>
</dbReference>
<dbReference type="GO" id="GO:0004342">
    <property type="term" value="F:glucosamine-6-phosphate deaminase activity"/>
    <property type="evidence" value="ECO:0007669"/>
    <property type="project" value="UniProtKB-UniRule"/>
</dbReference>
<dbReference type="InterPro" id="IPR024078">
    <property type="entry name" value="LmbE-like_dom_sf"/>
</dbReference>
<dbReference type="EC" id="3.5.99.6" evidence="1"/>
<dbReference type="Pfam" id="PF01182">
    <property type="entry name" value="Glucosamine_iso"/>
    <property type="match status" value="1"/>
</dbReference>
<dbReference type="PANTHER" id="PTHR42892:SF1">
    <property type="entry name" value="GLUCOSAMINE-6-PHOSPHATE ISOMERASE"/>
    <property type="match status" value="1"/>
</dbReference>
<dbReference type="GO" id="GO:0005975">
    <property type="term" value="P:carbohydrate metabolic process"/>
    <property type="evidence" value="ECO:0007669"/>
    <property type="project" value="InterPro"/>
</dbReference>